<comment type="similarity">
    <text evidence="6">Belongs to the LDH/MDH superfamily.</text>
</comment>
<evidence type="ECO:0000313" key="10">
    <source>
        <dbReference type="Proteomes" id="UP000653454"/>
    </source>
</evidence>
<dbReference type="GO" id="GO:0030060">
    <property type="term" value="F:L-malate dehydrogenase (NAD+) activity"/>
    <property type="evidence" value="ECO:0007669"/>
    <property type="project" value="UniProtKB-EC"/>
</dbReference>
<dbReference type="PANTHER" id="PTHR11540">
    <property type="entry name" value="MALATE AND LACTATE DEHYDROGENASE"/>
    <property type="match status" value="1"/>
</dbReference>
<reference evidence="9" key="1">
    <citation type="submission" date="2020-11" db="EMBL/GenBank/DDBJ databases">
        <authorList>
            <person name="Whiteford S."/>
        </authorList>
    </citation>
    <scope>NUCLEOTIDE SEQUENCE</scope>
</reference>
<dbReference type="GO" id="GO:0005737">
    <property type="term" value="C:cytoplasm"/>
    <property type="evidence" value="ECO:0007669"/>
    <property type="project" value="TreeGrafter"/>
</dbReference>
<dbReference type="Pfam" id="PF02866">
    <property type="entry name" value="Ldh_1_C"/>
    <property type="match status" value="1"/>
</dbReference>
<evidence type="ECO:0000259" key="8">
    <source>
        <dbReference type="Pfam" id="PF02866"/>
    </source>
</evidence>
<keyword evidence="4 6" id="KW-0560">Oxidoreductase</keyword>
<dbReference type="Gene3D" id="3.90.110.10">
    <property type="entry name" value="Lactate dehydrogenase/glycoside hydrolase, family 4, C-terminal"/>
    <property type="match status" value="1"/>
</dbReference>
<dbReference type="Proteomes" id="UP000653454">
    <property type="component" value="Unassembled WGS sequence"/>
</dbReference>
<comment type="caution">
    <text evidence="9">The sequence shown here is derived from an EMBL/GenBank/DDBJ whole genome shotgun (WGS) entry which is preliminary data.</text>
</comment>
<dbReference type="AlphaFoldDB" id="A0A8S4D727"/>
<protein>
    <recommendedName>
        <fullName evidence="2">Malate dehydrogenase, mitochondrial</fullName>
        <ecNumber evidence="1">1.1.1.37</ecNumber>
    </recommendedName>
</protein>
<keyword evidence="5" id="KW-0520">NAD</keyword>
<dbReference type="SUPFAM" id="SSF51735">
    <property type="entry name" value="NAD(P)-binding Rossmann-fold domains"/>
    <property type="match status" value="1"/>
</dbReference>
<dbReference type="GO" id="GO:0006099">
    <property type="term" value="P:tricarboxylic acid cycle"/>
    <property type="evidence" value="ECO:0007669"/>
    <property type="project" value="UniProtKB-KW"/>
</dbReference>
<evidence type="ECO:0000256" key="5">
    <source>
        <dbReference type="ARBA" id="ARBA00023027"/>
    </source>
</evidence>
<evidence type="ECO:0000256" key="1">
    <source>
        <dbReference type="ARBA" id="ARBA00012995"/>
    </source>
</evidence>
<keyword evidence="3" id="KW-0816">Tricarboxylic acid cycle</keyword>
<evidence type="ECO:0000256" key="2">
    <source>
        <dbReference type="ARBA" id="ARBA00016075"/>
    </source>
</evidence>
<feature type="domain" description="Lactate/malate dehydrogenase C-terminal" evidence="8">
    <location>
        <begin position="181"/>
        <end position="342"/>
    </location>
</feature>
<accession>A0A8S4D727</accession>
<dbReference type="InterPro" id="IPR022383">
    <property type="entry name" value="Lactate/malate_DH_C"/>
</dbReference>
<sequence>MLKSITALQSSKSFWKQCRNTHIYDKGRGHKGDHKVTVLGAAGDVGQTLSLLLRAQSYISNLVLHDDQDTPPAAFFDLSHIPKDNNLTILNGMETLHKALKDADVIIAAGGLVRTPEVTEHEFLTTNIQFIKMAAASIAKLRPQPFVGIVTEPINTLVPMAAEILKTHGDYNPKKLFGITCCDHLKAQAMYAKHHHLKVSDCYIPVICGHSEKTIVPLVSQALPVTETTMTDRSIQEFTHKVRRSAYVIARSSYGKVPTLSAAYAGLIFAKSAVFALDGTPSHIQAFVENNDFGTSFFSGLVELDHLGAGEMLRYNNLSHYECHILECSLGELRKDVLKGKKMLEMTQL</sequence>
<dbReference type="SUPFAM" id="SSF56327">
    <property type="entry name" value="LDH C-terminal domain-like"/>
    <property type="match status" value="1"/>
</dbReference>
<dbReference type="Gene3D" id="3.40.50.720">
    <property type="entry name" value="NAD(P)-binding Rossmann-like Domain"/>
    <property type="match status" value="1"/>
</dbReference>
<dbReference type="Pfam" id="PF00056">
    <property type="entry name" value="Ldh_1_N"/>
    <property type="match status" value="1"/>
</dbReference>
<dbReference type="PANTHER" id="PTHR11540:SF16">
    <property type="entry name" value="MALATE DEHYDROGENASE, MITOCHONDRIAL"/>
    <property type="match status" value="1"/>
</dbReference>
<dbReference type="InterPro" id="IPR015955">
    <property type="entry name" value="Lactate_DH/Glyco_Ohase_4_C"/>
</dbReference>
<evidence type="ECO:0000256" key="6">
    <source>
        <dbReference type="RuleBase" id="RU003369"/>
    </source>
</evidence>
<evidence type="ECO:0000259" key="7">
    <source>
        <dbReference type="Pfam" id="PF00056"/>
    </source>
</evidence>
<name>A0A8S4D727_PLUXY</name>
<dbReference type="EMBL" id="CAJHNJ030000002">
    <property type="protein sequence ID" value="CAG9091144.1"/>
    <property type="molecule type" value="Genomic_DNA"/>
</dbReference>
<dbReference type="InterPro" id="IPR036291">
    <property type="entry name" value="NAD(P)-bd_dom_sf"/>
</dbReference>
<evidence type="ECO:0000256" key="4">
    <source>
        <dbReference type="ARBA" id="ARBA00023002"/>
    </source>
</evidence>
<evidence type="ECO:0000256" key="3">
    <source>
        <dbReference type="ARBA" id="ARBA00022532"/>
    </source>
</evidence>
<gene>
    <name evidence="9" type="ORF">PLXY2_LOCUS712</name>
</gene>
<organism evidence="9 10">
    <name type="scientific">Plutella xylostella</name>
    <name type="common">Diamondback moth</name>
    <name type="synonym">Plutella maculipennis</name>
    <dbReference type="NCBI Taxonomy" id="51655"/>
    <lineage>
        <taxon>Eukaryota</taxon>
        <taxon>Metazoa</taxon>
        <taxon>Ecdysozoa</taxon>
        <taxon>Arthropoda</taxon>
        <taxon>Hexapoda</taxon>
        <taxon>Insecta</taxon>
        <taxon>Pterygota</taxon>
        <taxon>Neoptera</taxon>
        <taxon>Endopterygota</taxon>
        <taxon>Lepidoptera</taxon>
        <taxon>Glossata</taxon>
        <taxon>Ditrysia</taxon>
        <taxon>Yponomeutoidea</taxon>
        <taxon>Plutellidae</taxon>
        <taxon>Plutella</taxon>
    </lineage>
</organism>
<keyword evidence="10" id="KW-1185">Reference proteome</keyword>
<evidence type="ECO:0000313" key="9">
    <source>
        <dbReference type="EMBL" id="CAG9091144.1"/>
    </source>
</evidence>
<feature type="domain" description="Lactate/malate dehydrogenase N-terminal" evidence="7">
    <location>
        <begin position="35"/>
        <end position="178"/>
    </location>
</feature>
<proteinExistence type="inferred from homology"/>
<dbReference type="InterPro" id="IPR001236">
    <property type="entry name" value="Lactate/malate_DH_N"/>
</dbReference>
<dbReference type="EC" id="1.1.1.37" evidence="1"/>